<feature type="region of interest" description="Disordered" evidence="1">
    <location>
        <begin position="175"/>
        <end position="195"/>
    </location>
</feature>
<reference evidence="3" key="1">
    <citation type="journal article" date="2019" name="Int. J. Syst. Evol. Microbiol.">
        <title>The Global Catalogue of Microorganisms (GCM) 10K type strain sequencing project: providing services to taxonomists for standard genome sequencing and annotation.</title>
        <authorList>
            <consortium name="The Broad Institute Genomics Platform"/>
            <consortium name="The Broad Institute Genome Sequencing Center for Infectious Disease"/>
            <person name="Wu L."/>
            <person name="Ma J."/>
        </authorList>
    </citation>
    <scope>NUCLEOTIDE SEQUENCE [LARGE SCALE GENOMIC DNA]</scope>
    <source>
        <strain evidence="3">IBRC-M 10906</strain>
    </source>
</reference>
<dbReference type="SUPFAM" id="SSF53335">
    <property type="entry name" value="S-adenosyl-L-methionine-dependent methyltransferases"/>
    <property type="match status" value="1"/>
</dbReference>
<dbReference type="InterPro" id="IPR029063">
    <property type="entry name" value="SAM-dependent_MTases_sf"/>
</dbReference>
<evidence type="ECO:0000256" key="1">
    <source>
        <dbReference type="SAM" id="MobiDB-lite"/>
    </source>
</evidence>
<proteinExistence type="predicted"/>
<comment type="caution">
    <text evidence="2">The sequence shown here is derived from an EMBL/GenBank/DDBJ whole genome shotgun (WGS) entry which is preliminary data.</text>
</comment>
<dbReference type="EMBL" id="JBHUOF010000003">
    <property type="protein sequence ID" value="MFD2798257.1"/>
    <property type="molecule type" value="Genomic_DNA"/>
</dbReference>
<protein>
    <submittedName>
        <fullName evidence="2">Uncharacterized protein</fullName>
    </submittedName>
</protein>
<evidence type="ECO:0000313" key="3">
    <source>
        <dbReference type="Proteomes" id="UP001597478"/>
    </source>
</evidence>
<name>A0ABW5W375_9PSEU</name>
<sequence>MTQSWFRSEPCVVCDPVPEFLADYLAHRIGHVDAVVDLWADSGRLLTRLAARTGVGHAVGVCSTPEVAATLAGEAGDIDWQVADPAGPAVHVTGAPDVVIGLPPWHWAPRHTERLGADGRPVRLTDDPANVAVVDACVALSERGVGCFDVGPGVLMPPARGRSWPISTGSDFISTVSSSYPEARSGRTTAPRRSC</sequence>
<dbReference type="RefSeq" id="WP_377383670.1">
    <property type="nucleotide sequence ID" value="NZ_JBHSAN010000001.1"/>
</dbReference>
<evidence type="ECO:0000313" key="2">
    <source>
        <dbReference type="EMBL" id="MFD2798257.1"/>
    </source>
</evidence>
<dbReference type="Proteomes" id="UP001597478">
    <property type="component" value="Unassembled WGS sequence"/>
</dbReference>
<accession>A0ABW5W375</accession>
<keyword evidence="3" id="KW-1185">Reference proteome</keyword>
<gene>
    <name evidence="2" type="ORF">ACFS2C_02490</name>
</gene>
<organism evidence="2 3">
    <name type="scientific">Prauserella oleivorans</name>
    <dbReference type="NCBI Taxonomy" id="1478153"/>
    <lineage>
        <taxon>Bacteria</taxon>
        <taxon>Bacillati</taxon>
        <taxon>Actinomycetota</taxon>
        <taxon>Actinomycetes</taxon>
        <taxon>Pseudonocardiales</taxon>
        <taxon>Pseudonocardiaceae</taxon>
        <taxon>Prauserella</taxon>
    </lineage>
</organism>